<reference evidence="1" key="2">
    <citation type="journal article" date="2000" name="Genome Res.">
        <title>Normalization and subtraction of cap-trapper-selected cDNAs to prepare full-length cDNA libraries for rapid discovery of new genes.</title>
        <authorList>
            <person name="Carninci P."/>
            <person name="Shibata Y."/>
            <person name="Hayatsu N."/>
            <person name="Sugahara Y."/>
            <person name="Shibata K."/>
            <person name="Itoh M."/>
            <person name="Konno H."/>
            <person name="Okazaki Y."/>
            <person name="Muramatsu M."/>
            <person name="Hayashizaki Y."/>
        </authorList>
    </citation>
    <scope>NUCLEOTIDE SEQUENCE</scope>
    <source>
        <strain evidence="1">C57BL/6J</strain>
        <tissue evidence="1">Bone marrow</tissue>
    </source>
</reference>
<reference evidence="1" key="6">
    <citation type="submission" date="2004-03" db="EMBL/GenBank/DDBJ databases">
        <authorList>
            <person name="Arakawa T."/>
            <person name="Carninci P."/>
            <person name="Fukuda S."/>
            <person name="Hashizume W."/>
            <person name="Hayashida K."/>
            <person name="Hori F."/>
            <person name="Iida J."/>
            <person name="Imamura K."/>
            <person name="Imotani K."/>
            <person name="Itoh M."/>
            <person name="Kanagawa S."/>
            <person name="Kawai J."/>
            <person name="Kojima M."/>
            <person name="Konno H."/>
            <person name="Murata M."/>
            <person name="Nakamura M."/>
            <person name="Ninomiya N."/>
            <person name="Nishiyori H."/>
            <person name="Nomura K."/>
            <person name="Ohno M."/>
            <person name="Sakazume N."/>
            <person name="Sano H."/>
            <person name="Sasaki D."/>
            <person name="Shibata K."/>
            <person name="Shiraki T."/>
            <person name="Tagami M."/>
            <person name="Tagami Y."/>
            <person name="Waki K."/>
            <person name="Watahiki A."/>
            <person name="Muramatsu M."/>
            <person name="Hayashizaki Y."/>
        </authorList>
    </citation>
    <scope>NUCLEOTIDE SEQUENCE</scope>
    <source>
        <strain evidence="1">C57BL/6J</strain>
        <tissue evidence="1">Bone marrow</tissue>
    </source>
</reference>
<proteinExistence type="evidence at transcript level"/>
<accession>Q3UE70</accession>
<gene>
    <name evidence="2" type="primary">G530011O06Rikx</name>
    <name evidence="2" type="synonym">G530011O06Rik</name>
</gene>
<sequence length="102" mass="11393">MNKKPSAVCGAEAQAWFLPSIRSKAIPDSSRMFFRHRHRNCRHARISSTMPVLPATVVALHFHAIPASPKCCSHFTLHRWSPCLLMVYVCSGVSATKDGLYL</sequence>
<reference evidence="1" key="8">
    <citation type="journal article" date="2005" name="Science">
        <title>Antisense Transcription in the Mammalian Transcriptome.</title>
        <authorList>
            <consortium name="RIKEN Genome Exploration Research Group and Genome Science Group (Genome Network Project Core Group) and the FANTOM Consortium"/>
        </authorList>
    </citation>
    <scope>NUCLEOTIDE SEQUENCE</scope>
    <source>
        <strain evidence="1">C57BL/6J</strain>
        <tissue evidence="1">Bone marrow</tissue>
    </source>
</reference>
<organism evidence="1">
    <name type="scientific">Mus musculus</name>
    <name type="common">Mouse</name>
    <dbReference type="NCBI Taxonomy" id="10090"/>
    <lineage>
        <taxon>Eukaryota</taxon>
        <taxon>Metazoa</taxon>
        <taxon>Chordata</taxon>
        <taxon>Craniata</taxon>
        <taxon>Vertebrata</taxon>
        <taxon>Euteleostomi</taxon>
        <taxon>Mammalia</taxon>
        <taxon>Eutheria</taxon>
        <taxon>Euarchontoglires</taxon>
        <taxon>Glires</taxon>
        <taxon>Rodentia</taxon>
        <taxon>Myomorpha</taxon>
        <taxon>Muroidea</taxon>
        <taxon>Muridae</taxon>
        <taxon>Murinae</taxon>
        <taxon>Mus</taxon>
        <taxon>Mus</taxon>
    </lineage>
</organism>
<dbReference type="AGR" id="MGI:3603513"/>
<dbReference type="EMBL" id="AK149694">
    <property type="protein sequence ID" value="BAE29031.1"/>
    <property type="molecule type" value="mRNA"/>
</dbReference>
<protein>
    <submittedName>
        <fullName evidence="1">Uncharacterized protein</fullName>
    </submittedName>
</protein>
<reference evidence="1" key="3">
    <citation type="journal article" date="2000" name="Genome Res.">
        <title>RIKEN integrated sequence analysis (RISA) system--384-format sequencing pipeline with 384 multicapillary sequencer.</title>
        <authorList>
            <person name="Shibata K."/>
            <person name="Itoh M."/>
            <person name="Aizawa K."/>
            <person name="Nagaoka S."/>
            <person name="Sasaki N."/>
            <person name="Carninci P."/>
            <person name="Konno H."/>
            <person name="Akiyama J."/>
            <person name="Nishi K."/>
            <person name="Kitsunai T."/>
            <person name="Tashiro H."/>
            <person name="Itoh M."/>
            <person name="Sumi N."/>
            <person name="Ishii Y."/>
            <person name="Nakamura S."/>
            <person name="Hazama M."/>
            <person name="Nishine T."/>
            <person name="Harada A."/>
            <person name="Yamamoto R."/>
            <person name="Matsumoto H."/>
            <person name="Sakaguchi S."/>
            <person name="Ikegami T."/>
            <person name="Kashiwagi K."/>
            <person name="Fujiwake S."/>
            <person name="Inoue K."/>
            <person name="Togawa Y."/>
            <person name="Izawa M."/>
            <person name="Ohara E."/>
            <person name="Watahiki M."/>
            <person name="Yoneda Y."/>
            <person name="Ishikawa T."/>
            <person name="Ozawa K."/>
            <person name="Tanaka T."/>
            <person name="Matsuura S."/>
            <person name="Kawai J."/>
            <person name="Okazaki Y."/>
            <person name="Muramatsu M."/>
            <person name="Inoue Y."/>
            <person name="Kira A."/>
            <person name="Hayashizaki Y."/>
        </authorList>
    </citation>
    <scope>NUCLEOTIDE SEQUENCE</scope>
    <source>
        <strain evidence="1">C57BL/6J</strain>
        <tissue evidence="1">Bone marrow</tissue>
    </source>
</reference>
<dbReference type="EMBL" id="AK149709">
    <property type="protein sequence ID" value="BAE29041.1"/>
    <property type="molecule type" value="mRNA"/>
</dbReference>
<reference evidence="1" key="5">
    <citation type="journal article" date="2002" name="Nature">
        <title>Analysis of the mouse transcriptome based on functional annotation of 60,770 full-length cDNAs.</title>
        <authorList>
            <consortium name="The FANTOM Consortium and the RIKEN Genome Exploration Research Group Phase I and II Team"/>
        </authorList>
    </citation>
    <scope>NUCLEOTIDE SEQUENCE</scope>
    <source>
        <strain evidence="1">C57BL/6J</strain>
        <tissue evidence="1">Bone marrow</tissue>
    </source>
</reference>
<evidence type="ECO:0000313" key="1">
    <source>
        <dbReference type="EMBL" id="BAE29041.1"/>
    </source>
</evidence>
<dbReference type="Bgee" id="ENSMUSG00000096850">
    <property type="expression patterns" value="Expressed in blastoderm cell in morula and 32 other cell types or tissues"/>
</dbReference>
<dbReference type="HOGENOM" id="CLU_2276558_0_0_1"/>
<evidence type="ECO:0000313" key="2">
    <source>
        <dbReference type="MGI" id="MGI:3603513"/>
    </source>
</evidence>
<reference evidence="1" key="1">
    <citation type="journal article" date="1999" name="Methods Enzymol.">
        <title>High-efficiency full-length cDNA cloning.</title>
        <authorList>
            <person name="Carninci P."/>
            <person name="Hayashizaki Y."/>
        </authorList>
    </citation>
    <scope>NUCLEOTIDE SEQUENCE</scope>
    <source>
        <strain evidence="1">C57BL/6J</strain>
        <tissue evidence="1">Bone marrow</tissue>
    </source>
</reference>
<dbReference type="RNAct" id="Q3UE70">
    <property type="molecule type" value="protein"/>
</dbReference>
<dbReference type="MGI" id="MGI:3603513">
    <property type="gene designation" value="G530011O06Rikx"/>
</dbReference>
<reference evidence="1" key="7">
    <citation type="journal article" date="2005" name="Science">
        <title>The Transcriptional Landscape of the Mammalian Genome.</title>
        <authorList>
            <consortium name="The FANTOM Consortium"/>
            <consortium name="Riken Genome Exploration Research Group and Genome Science Group (Genome Network Project Core Group)"/>
        </authorList>
    </citation>
    <scope>NUCLEOTIDE SEQUENCE</scope>
    <source>
        <strain evidence="1">C57BL/6J</strain>
        <tissue evidence="1">Bone marrow</tissue>
    </source>
</reference>
<dbReference type="AlphaFoldDB" id="Q3UE70"/>
<dbReference type="PaxDb" id="10090-ENSMUSP00000136050"/>
<reference evidence="1" key="4">
    <citation type="journal article" date="2001" name="Nature">
        <title>Functional annotation of a full-length mouse cDNA collection.</title>
        <authorList>
            <consortium name="The RIKEN Genome Exploration Research Group Phase II Team and the FANTOM Consortium"/>
        </authorList>
    </citation>
    <scope>NUCLEOTIDE SEQUENCE</scope>
    <source>
        <strain evidence="1">C57BL/6J</strain>
        <tissue evidence="1">Bone marrow</tissue>
    </source>
</reference>
<dbReference type="EMBL" id="AK149987">
    <property type="protein sequence ID" value="BAE29215.1"/>
    <property type="molecule type" value="mRNA"/>
</dbReference>
<name>Q3UE70_MOUSE</name>
<dbReference type="VEuPathDB" id="HostDB:ENSMUSG00000096850"/>
<dbReference type="STRING" id="10090.ENSMUSP00000137361"/>